<dbReference type="AlphaFoldDB" id="A0A921HRC2"/>
<dbReference type="EMBL" id="DYWC01000134">
    <property type="protein sequence ID" value="HJF86989.1"/>
    <property type="molecule type" value="Genomic_DNA"/>
</dbReference>
<gene>
    <name evidence="1" type="ORF">K8V88_06075</name>
</gene>
<dbReference type="NCBIfam" id="TIGR01603">
    <property type="entry name" value="maj_tail_phi13"/>
    <property type="match status" value="1"/>
</dbReference>
<evidence type="ECO:0000313" key="2">
    <source>
        <dbReference type="Proteomes" id="UP000747013"/>
    </source>
</evidence>
<evidence type="ECO:0000313" key="1">
    <source>
        <dbReference type="EMBL" id="HJF86989.1"/>
    </source>
</evidence>
<accession>A0A921HRC2</accession>
<sequence>MQTFGFKRLLVGVFDEDGKKVEKKLTWEDADGGTVNLNISGLNPESVKFRASNKTVWQKRQGTDEVKSDMDLFNVPTDDLNTVLGRDVDGKTSWVGDDTRAPYVAMIGVSENPVTGEPIYCALTKGTLGLESIEMKTTEEKIEAPEPLKLAGDWMGRTIDGKSRTIGFHEGDEGADEFISTVFEGLEEEPETP</sequence>
<reference evidence="1" key="1">
    <citation type="journal article" date="2021" name="PeerJ">
        <title>Extensive microbial diversity within the chicken gut microbiome revealed by metagenomics and culture.</title>
        <authorList>
            <person name="Gilroy R."/>
            <person name="Ravi A."/>
            <person name="Getino M."/>
            <person name="Pursley I."/>
            <person name="Horton D.L."/>
            <person name="Alikhan N.F."/>
            <person name="Baker D."/>
            <person name="Gharbi K."/>
            <person name="Hall N."/>
            <person name="Watson M."/>
            <person name="Adriaenssens E.M."/>
            <person name="Foster-Nyarko E."/>
            <person name="Jarju S."/>
            <person name="Secka A."/>
            <person name="Antonio M."/>
            <person name="Oren A."/>
            <person name="Chaudhuri R.R."/>
            <person name="La Ragione R."/>
            <person name="Hildebrand F."/>
            <person name="Pallen M.J."/>
        </authorList>
    </citation>
    <scope>NUCLEOTIDE SEQUENCE</scope>
    <source>
        <strain evidence="1">7886</strain>
    </source>
</reference>
<dbReference type="Proteomes" id="UP000747013">
    <property type="component" value="Unassembled WGS sequence"/>
</dbReference>
<dbReference type="InterPro" id="IPR006724">
    <property type="entry name" value="Phage_TTP"/>
</dbReference>
<protein>
    <submittedName>
        <fullName evidence="1">Phage tail protein</fullName>
    </submittedName>
</protein>
<dbReference type="Pfam" id="PF04630">
    <property type="entry name" value="Phage_TTP_1"/>
    <property type="match status" value="1"/>
</dbReference>
<reference evidence="1" key="2">
    <citation type="submission" date="2021-09" db="EMBL/GenBank/DDBJ databases">
        <authorList>
            <person name="Gilroy R."/>
        </authorList>
    </citation>
    <scope>NUCLEOTIDE SEQUENCE</scope>
    <source>
        <strain evidence="1">7886</strain>
    </source>
</reference>
<comment type="caution">
    <text evidence="1">The sequence shown here is derived from an EMBL/GenBank/DDBJ whole genome shotgun (WGS) entry which is preliminary data.</text>
</comment>
<organism evidence="1 2">
    <name type="scientific">Companilactobacillus farciminis</name>
    <dbReference type="NCBI Taxonomy" id="1612"/>
    <lineage>
        <taxon>Bacteria</taxon>
        <taxon>Bacillati</taxon>
        <taxon>Bacillota</taxon>
        <taxon>Bacilli</taxon>
        <taxon>Lactobacillales</taxon>
        <taxon>Lactobacillaceae</taxon>
        <taxon>Companilactobacillus</taxon>
    </lineage>
</organism>
<dbReference type="InterPro" id="IPR006490">
    <property type="entry name" value="Maj_tail_phi13"/>
</dbReference>
<proteinExistence type="predicted"/>
<name>A0A921HRC2_9LACO</name>